<reference evidence="2" key="1">
    <citation type="submission" date="2014-09" db="EMBL/GenBank/DDBJ databases">
        <authorList>
            <person name="Magalhaes I.L.F."/>
            <person name="Oliveira U."/>
            <person name="Santos F.R."/>
            <person name="Vidigal T.H.D.A."/>
            <person name="Brescovit A.D."/>
            <person name="Santos A.J."/>
        </authorList>
    </citation>
    <scope>NUCLEOTIDE SEQUENCE</scope>
    <source>
        <tissue evidence="2">Shoot tissue taken approximately 20 cm above the soil surface</tissue>
    </source>
</reference>
<sequence length="31" mass="3477">MQRSRSAGSSPRKPRVEPKPRTRVSTPGTLR</sequence>
<organism evidence="2">
    <name type="scientific">Arundo donax</name>
    <name type="common">Giant reed</name>
    <name type="synonym">Donax arundinaceus</name>
    <dbReference type="NCBI Taxonomy" id="35708"/>
    <lineage>
        <taxon>Eukaryota</taxon>
        <taxon>Viridiplantae</taxon>
        <taxon>Streptophyta</taxon>
        <taxon>Embryophyta</taxon>
        <taxon>Tracheophyta</taxon>
        <taxon>Spermatophyta</taxon>
        <taxon>Magnoliopsida</taxon>
        <taxon>Liliopsida</taxon>
        <taxon>Poales</taxon>
        <taxon>Poaceae</taxon>
        <taxon>PACMAD clade</taxon>
        <taxon>Arundinoideae</taxon>
        <taxon>Arundineae</taxon>
        <taxon>Arundo</taxon>
    </lineage>
</organism>
<proteinExistence type="predicted"/>
<accession>A0A0A9HN39</accession>
<name>A0A0A9HN39_ARUDO</name>
<evidence type="ECO:0000313" key="2">
    <source>
        <dbReference type="EMBL" id="JAE38102.1"/>
    </source>
</evidence>
<dbReference type="EMBL" id="GBRH01159794">
    <property type="protein sequence ID" value="JAE38102.1"/>
    <property type="molecule type" value="Transcribed_RNA"/>
</dbReference>
<dbReference type="AlphaFoldDB" id="A0A0A9HN39"/>
<feature type="region of interest" description="Disordered" evidence="1">
    <location>
        <begin position="1"/>
        <end position="31"/>
    </location>
</feature>
<reference evidence="2" key="2">
    <citation type="journal article" date="2015" name="Data Brief">
        <title>Shoot transcriptome of the giant reed, Arundo donax.</title>
        <authorList>
            <person name="Barrero R.A."/>
            <person name="Guerrero F.D."/>
            <person name="Moolhuijzen P."/>
            <person name="Goolsby J.A."/>
            <person name="Tidwell J."/>
            <person name="Bellgard S.E."/>
            <person name="Bellgard M.I."/>
        </authorList>
    </citation>
    <scope>NUCLEOTIDE SEQUENCE</scope>
    <source>
        <tissue evidence="2">Shoot tissue taken approximately 20 cm above the soil surface</tissue>
    </source>
</reference>
<evidence type="ECO:0000256" key="1">
    <source>
        <dbReference type="SAM" id="MobiDB-lite"/>
    </source>
</evidence>
<protein>
    <submittedName>
        <fullName evidence="2">Uncharacterized protein</fullName>
    </submittedName>
</protein>